<evidence type="ECO:0000313" key="10">
    <source>
        <dbReference type="Proteomes" id="UP000230833"/>
    </source>
</evidence>
<proteinExistence type="inferred from homology"/>
<evidence type="ECO:0000256" key="3">
    <source>
        <dbReference type="ARBA" id="ARBA00023274"/>
    </source>
</evidence>
<evidence type="ECO:0000256" key="5">
    <source>
        <dbReference type="HAMAP-Rule" id="MF_01333"/>
    </source>
</evidence>
<reference evidence="9 10" key="1">
    <citation type="submission" date="2017-09" db="EMBL/GenBank/DDBJ databases">
        <title>Depth-based differentiation of microbial function through sediment-hosted aquifers and enrichment of novel symbionts in the deep terrestrial subsurface.</title>
        <authorList>
            <person name="Probst A.J."/>
            <person name="Ladd B."/>
            <person name="Jarett J.K."/>
            <person name="Geller-Mcgrath D.E."/>
            <person name="Sieber C.M."/>
            <person name="Emerson J.B."/>
            <person name="Anantharaman K."/>
            <person name="Thomas B.C."/>
            <person name="Malmstrom R."/>
            <person name="Stieglmeier M."/>
            <person name="Klingl A."/>
            <person name="Woyke T."/>
            <person name="Ryan C.M."/>
            <person name="Banfield J.F."/>
        </authorList>
    </citation>
    <scope>NUCLEOTIDE SEQUENCE [LARGE SCALE GENOMIC DNA]</scope>
    <source>
        <strain evidence="9">CG10_big_fil_rev_8_21_14_0_10_45_14</strain>
    </source>
</reference>
<evidence type="ECO:0000256" key="6">
    <source>
        <dbReference type="RuleBase" id="RU003930"/>
    </source>
</evidence>
<dbReference type="GO" id="GO:0006412">
    <property type="term" value="P:translation"/>
    <property type="evidence" value="ECO:0007669"/>
    <property type="project" value="UniProtKB-UniRule"/>
</dbReference>
<dbReference type="Gene3D" id="3.30.1440.10">
    <property type="match status" value="1"/>
</dbReference>
<evidence type="ECO:0000256" key="4">
    <source>
        <dbReference type="ARBA" id="ARBA00035245"/>
    </source>
</evidence>
<dbReference type="AlphaFoldDB" id="A0A2H0RLK2"/>
<dbReference type="GO" id="GO:0003735">
    <property type="term" value="F:structural constituent of ribosome"/>
    <property type="evidence" value="ECO:0007669"/>
    <property type="project" value="InterPro"/>
</dbReference>
<evidence type="ECO:0000259" key="8">
    <source>
        <dbReference type="Pfam" id="PF00673"/>
    </source>
</evidence>
<evidence type="ECO:0000256" key="2">
    <source>
        <dbReference type="ARBA" id="ARBA00022980"/>
    </source>
</evidence>
<feature type="domain" description="Large ribosomal subunit protein uL5 N-terminal" evidence="7">
    <location>
        <begin position="28"/>
        <end position="83"/>
    </location>
</feature>
<keyword evidence="3 5" id="KW-0687">Ribonucleoprotein</keyword>
<dbReference type="PIRSF" id="PIRSF002161">
    <property type="entry name" value="Ribosomal_L5"/>
    <property type="match status" value="1"/>
</dbReference>
<keyword evidence="5" id="KW-0694">RNA-binding</keyword>
<dbReference type="HAMAP" id="MF_01333_B">
    <property type="entry name" value="Ribosomal_uL5_B"/>
    <property type="match status" value="1"/>
</dbReference>
<dbReference type="GO" id="GO:1990904">
    <property type="term" value="C:ribonucleoprotein complex"/>
    <property type="evidence" value="ECO:0007669"/>
    <property type="project" value="UniProtKB-KW"/>
</dbReference>
<evidence type="ECO:0000259" key="7">
    <source>
        <dbReference type="Pfam" id="PF00281"/>
    </source>
</evidence>
<keyword evidence="5" id="KW-0699">rRNA-binding</keyword>
<dbReference type="GO" id="GO:0005840">
    <property type="term" value="C:ribosome"/>
    <property type="evidence" value="ECO:0007669"/>
    <property type="project" value="UniProtKB-KW"/>
</dbReference>
<comment type="function">
    <text evidence="5">This is 1 of the proteins that bind and probably mediate the attachment of the 5S RNA into the large ribosomal subunit, where it forms part of the central protuberance. In the 70S ribosome it contacts protein S13 of the 30S subunit (bridge B1b), connecting the 2 subunits; this bridge is implicated in subunit movement. Contacts the P site tRNA; the 5S rRNA and some of its associated proteins might help stabilize positioning of ribosome-bound tRNAs.</text>
</comment>
<dbReference type="GO" id="GO:0000049">
    <property type="term" value="F:tRNA binding"/>
    <property type="evidence" value="ECO:0007669"/>
    <property type="project" value="UniProtKB-UniRule"/>
</dbReference>
<dbReference type="FunFam" id="3.30.1440.10:FF:000001">
    <property type="entry name" value="50S ribosomal protein L5"/>
    <property type="match status" value="1"/>
</dbReference>
<accession>A0A2H0RLK2</accession>
<dbReference type="Pfam" id="PF00281">
    <property type="entry name" value="Ribosomal_L5"/>
    <property type="match status" value="1"/>
</dbReference>
<dbReference type="EMBL" id="PCYL01000033">
    <property type="protein sequence ID" value="PIR46665.1"/>
    <property type="molecule type" value="Genomic_DNA"/>
</dbReference>
<organism evidence="9 10">
    <name type="scientific">Candidatus Vogelbacteria bacterium CG10_big_fil_rev_8_21_14_0_10_45_14</name>
    <dbReference type="NCBI Taxonomy" id="1975042"/>
    <lineage>
        <taxon>Bacteria</taxon>
        <taxon>Candidatus Vogeliibacteriota</taxon>
    </lineage>
</organism>
<keyword evidence="2 5" id="KW-0689">Ribosomal protein</keyword>
<dbReference type="InterPro" id="IPR020930">
    <property type="entry name" value="Ribosomal_uL5_bac-type"/>
</dbReference>
<protein>
    <recommendedName>
        <fullName evidence="4 5">Large ribosomal subunit protein uL5</fullName>
    </recommendedName>
</protein>
<dbReference type="InterPro" id="IPR002132">
    <property type="entry name" value="Ribosomal_uL5"/>
</dbReference>
<dbReference type="SUPFAM" id="SSF55282">
    <property type="entry name" value="RL5-like"/>
    <property type="match status" value="1"/>
</dbReference>
<comment type="caution">
    <text evidence="9">The sequence shown here is derived from an EMBL/GenBank/DDBJ whole genome shotgun (WGS) entry which is preliminary data.</text>
</comment>
<gene>
    <name evidence="5" type="primary">rplE</name>
    <name evidence="9" type="ORF">COV07_03200</name>
</gene>
<dbReference type="InterPro" id="IPR031310">
    <property type="entry name" value="Ribosomal_uL5_N"/>
</dbReference>
<sequence>MATTAKEPLSKTLKEIRVSLMKDLGFTNILSVPNIEKVVLSVGIGKQKDPKWKDHVVDRLGKIAGQKPQIRGAKKSIASFKVREGDPSGVMVTLRGRRMMEFLEKLVHVALPRTRDFRGISRGIVDQMGNATIGIREHTIFPETGDEDIRNVFGLAITVNTTARNKNDAEALLRAIGIPFKK</sequence>
<dbReference type="InterPro" id="IPR031309">
    <property type="entry name" value="Ribosomal_uL5_C"/>
</dbReference>
<feature type="domain" description="Large ribosomal subunit protein uL5 C-terminal" evidence="8">
    <location>
        <begin position="87"/>
        <end position="180"/>
    </location>
</feature>
<dbReference type="NCBIfam" id="NF000585">
    <property type="entry name" value="PRK00010.1"/>
    <property type="match status" value="1"/>
</dbReference>
<keyword evidence="5" id="KW-0820">tRNA-binding</keyword>
<comment type="similarity">
    <text evidence="1 5 6">Belongs to the universal ribosomal protein uL5 family.</text>
</comment>
<name>A0A2H0RLK2_9BACT</name>
<dbReference type="InterPro" id="IPR022803">
    <property type="entry name" value="Ribosomal_uL5_dom_sf"/>
</dbReference>
<comment type="subunit">
    <text evidence="5">Part of the 50S ribosomal subunit; part of the 5S rRNA/L5/L18/L25 subcomplex. Contacts the 5S rRNA and the P site tRNA. Forms a bridge to the 30S subunit in the 70S ribosome.</text>
</comment>
<dbReference type="GO" id="GO:0019843">
    <property type="term" value="F:rRNA binding"/>
    <property type="evidence" value="ECO:0007669"/>
    <property type="project" value="UniProtKB-UniRule"/>
</dbReference>
<evidence type="ECO:0000256" key="1">
    <source>
        <dbReference type="ARBA" id="ARBA00008553"/>
    </source>
</evidence>
<dbReference type="Proteomes" id="UP000230833">
    <property type="component" value="Unassembled WGS sequence"/>
</dbReference>
<evidence type="ECO:0000313" key="9">
    <source>
        <dbReference type="EMBL" id="PIR46665.1"/>
    </source>
</evidence>
<dbReference type="Pfam" id="PF00673">
    <property type="entry name" value="Ribosomal_L5_C"/>
    <property type="match status" value="1"/>
</dbReference>
<dbReference type="PANTHER" id="PTHR11994">
    <property type="entry name" value="60S RIBOSOMAL PROTEIN L11-RELATED"/>
    <property type="match status" value="1"/>
</dbReference>